<keyword evidence="2" id="KW-0813">Transport</keyword>
<comment type="subcellular location">
    <subcellularLocation>
        <location evidence="1">Cell membrane</location>
        <topology evidence="1">Multi-pass membrane protein</topology>
    </subcellularLocation>
</comment>
<proteinExistence type="predicted"/>
<feature type="transmembrane region" description="Helical" evidence="8">
    <location>
        <begin position="380"/>
        <end position="399"/>
    </location>
</feature>
<comment type="caution">
    <text evidence="10">The sequence shown here is derived from an EMBL/GenBank/DDBJ whole genome shotgun (WGS) entry which is preliminary data.</text>
</comment>
<evidence type="ECO:0000313" key="10">
    <source>
        <dbReference type="EMBL" id="MDR6245654.1"/>
    </source>
</evidence>
<accession>A0ABU1J2B3</accession>
<evidence type="ECO:0000256" key="7">
    <source>
        <dbReference type="SAM" id="MobiDB-lite"/>
    </source>
</evidence>
<evidence type="ECO:0000256" key="2">
    <source>
        <dbReference type="ARBA" id="ARBA00022448"/>
    </source>
</evidence>
<evidence type="ECO:0000256" key="1">
    <source>
        <dbReference type="ARBA" id="ARBA00004651"/>
    </source>
</evidence>
<dbReference type="InterPro" id="IPR047200">
    <property type="entry name" value="MFS_YcaD-like"/>
</dbReference>
<evidence type="ECO:0000259" key="9">
    <source>
        <dbReference type="PROSITE" id="PS50850"/>
    </source>
</evidence>
<keyword evidence="4 8" id="KW-0812">Transmembrane</keyword>
<dbReference type="PROSITE" id="PS50850">
    <property type="entry name" value="MFS"/>
    <property type="match status" value="1"/>
</dbReference>
<feature type="transmembrane region" description="Helical" evidence="8">
    <location>
        <begin position="315"/>
        <end position="338"/>
    </location>
</feature>
<feature type="transmembrane region" description="Helical" evidence="8">
    <location>
        <begin position="222"/>
        <end position="241"/>
    </location>
</feature>
<feature type="transmembrane region" description="Helical" evidence="8">
    <location>
        <begin position="95"/>
        <end position="113"/>
    </location>
</feature>
<dbReference type="InterPro" id="IPR020846">
    <property type="entry name" value="MFS_dom"/>
</dbReference>
<keyword evidence="5 8" id="KW-1133">Transmembrane helix</keyword>
<dbReference type="RefSeq" id="WP_268239824.1">
    <property type="nucleotide sequence ID" value="NZ_BMMB01000011.1"/>
</dbReference>
<feature type="compositionally biased region" description="Basic and acidic residues" evidence="7">
    <location>
        <begin position="1"/>
        <end position="11"/>
    </location>
</feature>
<evidence type="ECO:0000256" key="5">
    <source>
        <dbReference type="ARBA" id="ARBA00022989"/>
    </source>
</evidence>
<feature type="transmembrane region" description="Helical" evidence="8">
    <location>
        <begin position="181"/>
        <end position="201"/>
    </location>
</feature>
<dbReference type="Pfam" id="PF07690">
    <property type="entry name" value="MFS_1"/>
    <property type="match status" value="1"/>
</dbReference>
<evidence type="ECO:0000313" key="11">
    <source>
        <dbReference type="Proteomes" id="UP001185028"/>
    </source>
</evidence>
<name>A0ABU1J2B3_9BACL</name>
<keyword evidence="6 8" id="KW-0472">Membrane</keyword>
<dbReference type="Proteomes" id="UP001185028">
    <property type="component" value="Unassembled WGS sequence"/>
</dbReference>
<feature type="transmembrane region" description="Helical" evidence="8">
    <location>
        <begin position="261"/>
        <end position="279"/>
    </location>
</feature>
<dbReference type="PANTHER" id="PTHR23521">
    <property type="entry name" value="TRANSPORTER MFS SUPERFAMILY"/>
    <property type="match status" value="1"/>
</dbReference>
<evidence type="ECO:0000256" key="6">
    <source>
        <dbReference type="ARBA" id="ARBA00023136"/>
    </source>
</evidence>
<evidence type="ECO:0000256" key="3">
    <source>
        <dbReference type="ARBA" id="ARBA00022475"/>
    </source>
</evidence>
<feature type="transmembrane region" description="Helical" evidence="8">
    <location>
        <begin position="66"/>
        <end position="83"/>
    </location>
</feature>
<feature type="domain" description="Major facilitator superfamily (MFS) profile" evidence="9">
    <location>
        <begin position="29"/>
        <end position="404"/>
    </location>
</feature>
<organism evidence="10 11">
    <name type="scientific">Paenibacillus hunanensis</name>
    <dbReference type="NCBI Taxonomy" id="539262"/>
    <lineage>
        <taxon>Bacteria</taxon>
        <taxon>Bacillati</taxon>
        <taxon>Bacillota</taxon>
        <taxon>Bacilli</taxon>
        <taxon>Bacillales</taxon>
        <taxon>Paenibacillaceae</taxon>
        <taxon>Paenibacillus</taxon>
    </lineage>
</organism>
<gene>
    <name evidence="10" type="ORF">JOC58_003567</name>
</gene>
<dbReference type="InterPro" id="IPR011701">
    <property type="entry name" value="MFS"/>
</dbReference>
<evidence type="ECO:0000256" key="4">
    <source>
        <dbReference type="ARBA" id="ARBA00022692"/>
    </source>
</evidence>
<evidence type="ECO:0000256" key="8">
    <source>
        <dbReference type="SAM" id="Phobius"/>
    </source>
</evidence>
<keyword evidence="11" id="KW-1185">Reference proteome</keyword>
<protein>
    <submittedName>
        <fullName evidence="10">MFS family permease</fullName>
    </submittedName>
</protein>
<feature type="transmembrane region" description="Helical" evidence="8">
    <location>
        <begin position="291"/>
        <end position="309"/>
    </location>
</feature>
<sequence>MFNKTKQDKTNPNHVTSASPEANGHQTMHFVILVLAIISAGLSQGMLLPVLAIFLEKMGVSSTLNGLNAAALYVGSFAMTLMAERLVGRLGFKKLLLLGLLIVIIALPLFPLVPGVAFWFVLRLLVGIGDSAIHYVAQLWVLMVTSPENRGRNLSIYGISYGIGFSIGPLGISLLDWGMAVPFLLMAIVFIIVALLVWWKLPSGGPGRGEAMKPEKGRFVRSYRLAWYALIPALLYGYMEAAMNSNFPVYGLRTGLSTDQIAYLLPFIGVGGLILQLPLGILSDRWGRKRVLMLAGALGGLLFMLVPFAGTKLVAIAILFAVAGGLVGSFFSLGLAYAADVLPRAYLPAANVLASFHFNFGSIVGPAVGGKGIEMGSASSLFWLLGGCYVIFALLGVLFRQKQNKMSS</sequence>
<feature type="transmembrane region" description="Helical" evidence="8">
    <location>
        <begin position="119"/>
        <end position="142"/>
    </location>
</feature>
<reference evidence="10 11" key="1">
    <citation type="submission" date="2023-07" db="EMBL/GenBank/DDBJ databases">
        <title>Genomic Encyclopedia of Type Strains, Phase IV (KMG-IV): sequencing the most valuable type-strain genomes for metagenomic binning, comparative biology and taxonomic classification.</title>
        <authorList>
            <person name="Goeker M."/>
        </authorList>
    </citation>
    <scope>NUCLEOTIDE SEQUENCE [LARGE SCALE GENOMIC DNA]</scope>
    <source>
        <strain evidence="10 11">DSM 22170</strain>
    </source>
</reference>
<dbReference type="Gene3D" id="1.20.1250.20">
    <property type="entry name" value="MFS general substrate transporter like domains"/>
    <property type="match status" value="2"/>
</dbReference>
<feature type="compositionally biased region" description="Polar residues" evidence="7">
    <location>
        <begin position="12"/>
        <end position="21"/>
    </location>
</feature>
<dbReference type="PROSITE" id="PS00216">
    <property type="entry name" value="SUGAR_TRANSPORT_1"/>
    <property type="match status" value="1"/>
</dbReference>
<feature type="transmembrane region" description="Helical" evidence="8">
    <location>
        <begin position="154"/>
        <end position="175"/>
    </location>
</feature>
<dbReference type="CDD" id="cd17477">
    <property type="entry name" value="MFS_YcaD_like"/>
    <property type="match status" value="1"/>
</dbReference>
<feature type="region of interest" description="Disordered" evidence="7">
    <location>
        <begin position="1"/>
        <end position="21"/>
    </location>
</feature>
<keyword evidence="3" id="KW-1003">Cell membrane</keyword>
<feature type="transmembrane region" description="Helical" evidence="8">
    <location>
        <begin position="30"/>
        <end position="54"/>
    </location>
</feature>
<dbReference type="EMBL" id="JAVDQH010000016">
    <property type="protein sequence ID" value="MDR6245654.1"/>
    <property type="molecule type" value="Genomic_DNA"/>
</dbReference>
<dbReference type="SUPFAM" id="SSF103473">
    <property type="entry name" value="MFS general substrate transporter"/>
    <property type="match status" value="1"/>
</dbReference>
<dbReference type="PANTHER" id="PTHR23521:SF2">
    <property type="entry name" value="TRANSPORTER MFS SUPERFAMILY"/>
    <property type="match status" value="1"/>
</dbReference>
<dbReference type="InterPro" id="IPR036259">
    <property type="entry name" value="MFS_trans_sf"/>
</dbReference>
<feature type="transmembrane region" description="Helical" evidence="8">
    <location>
        <begin position="345"/>
        <end position="368"/>
    </location>
</feature>
<dbReference type="InterPro" id="IPR005829">
    <property type="entry name" value="Sugar_transporter_CS"/>
</dbReference>